<dbReference type="GO" id="GO:0004148">
    <property type="term" value="F:dihydrolipoyl dehydrogenase (NADH) activity"/>
    <property type="evidence" value="ECO:0007669"/>
    <property type="project" value="UniProtKB-EC"/>
</dbReference>
<reference evidence="17 18" key="1">
    <citation type="journal article" date="2015" name="Antonie Van Leeuwenhoek">
        <title>Bosea vaviloviae sp. nov., a new species of slow-growing rhizobia isolated from nodules of the relict species Vavilovia formosa (Stev.) Fed.</title>
        <authorList>
            <person name="Safronova V.I."/>
            <person name="Kuznetsova I.G."/>
            <person name="Sazanova A.L."/>
            <person name="Kimeklis A.K."/>
            <person name="Belimov A.A."/>
            <person name="Andronov E.E."/>
            <person name="Pinaev A.G."/>
            <person name="Chizhevskaya E.P."/>
            <person name="Pukhaev A.R."/>
            <person name="Popov K.P."/>
            <person name="Willems A."/>
            <person name="Tikhonovich I.A."/>
        </authorList>
    </citation>
    <scope>NUCLEOTIDE SEQUENCE [LARGE SCALE GENOMIC DNA]</scope>
    <source>
        <strain evidence="17 18">Vaf18</strain>
    </source>
</reference>
<dbReference type="GO" id="GO:0006103">
    <property type="term" value="P:2-oxoglutarate metabolic process"/>
    <property type="evidence" value="ECO:0007669"/>
    <property type="project" value="TreeGrafter"/>
</dbReference>
<evidence type="ECO:0000256" key="4">
    <source>
        <dbReference type="ARBA" id="ARBA00022630"/>
    </source>
</evidence>
<dbReference type="InterPro" id="IPR012999">
    <property type="entry name" value="Pyr_OxRdtase_I_AS"/>
</dbReference>
<dbReference type="InterPro" id="IPR006258">
    <property type="entry name" value="Lipoamide_DH"/>
</dbReference>
<evidence type="ECO:0000313" key="17">
    <source>
        <dbReference type="EMBL" id="AOO79570.1"/>
    </source>
</evidence>
<sequence>MTEITCKLLVIGAGPGGYVCAIRAGQLGLDTVIVESTKLGGSCLNIGCIPSKAMIHVAEEFEKAAHAAAGKTPFGLTASAPKLDLKQAVAWKDGIVQRLNNGVAALLRKSKVKIVHGRARFRDGKTVIVETETGPRTIKAETIVIATGSAPVELPFLPFGGNVISSTGALALTEVPKRLAVVGGGYIGLELGTAFAKLGAKVTVVEAQASILPLYDAELTAPVAKHLAALGVEVLLGAKARGMTPKGNALLIETAGGEEKRIEADKVLVTVGRAPVTNGLGLEELVLDMDGRFIRIGERCETSMRGIHAIGDVTGEPMLAHRAMAQGEMVAEIAAGLPRAWDKRCIPAVCFTDPEIVSVGLSPEEAGKAGLEIKTGKFPFAANGRAMTRHGEQGFVRIVAQAQTQLVLGIQAVGQGVSELSSTFGLAIEMGATLEDIAGTIHAHPTLGEAAQEAALMALGHAIHI</sequence>
<dbReference type="SUPFAM" id="SSF55424">
    <property type="entry name" value="FAD/NAD-linked reductases, dimerisation (C-terminal) domain"/>
    <property type="match status" value="1"/>
</dbReference>
<dbReference type="Gene3D" id="3.30.390.30">
    <property type="match status" value="1"/>
</dbReference>
<dbReference type="AlphaFoldDB" id="A0A1D7TWR7"/>
<evidence type="ECO:0000256" key="14">
    <source>
        <dbReference type="RuleBase" id="RU003692"/>
    </source>
</evidence>
<keyword evidence="7 12" id="KW-0520">NAD</keyword>
<dbReference type="RefSeq" id="WP_069688792.1">
    <property type="nucleotide sequence ID" value="NZ_CP017147.1"/>
</dbReference>
<keyword evidence="9 14" id="KW-0676">Redox-active center</keyword>
<dbReference type="EMBL" id="CP017147">
    <property type="protein sequence ID" value="AOO79570.1"/>
    <property type="molecule type" value="Genomic_DNA"/>
</dbReference>
<dbReference type="PANTHER" id="PTHR22912:SF160">
    <property type="entry name" value="DIHYDROLIPOYL DEHYDROGENASE"/>
    <property type="match status" value="1"/>
</dbReference>
<accession>A0A1D7TWR7</accession>
<keyword evidence="4 14" id="KW-0285">Flavoprotein</keyword>
<evidence type="ECO:0000256" key="1">
    <source>
        <dbReference type="ARBA" id="ARBA00007532"/>
    </source>
</evidence>
<dbReference type="InterPro" id="IPR050151">
    <property type="entry name" value="Class-I_Pyr_Nuc-Dis_Oxidored"/>
</dbReference>
<feature type="binding site" evidence="12">
    <location>
        <position position="52"/>
    </location>
    <ligand>
        <name>FAD</name>
        <dbReference type="ChEBI" id="CHEBI:57692"/>
    </ligand>
</feature>
<comment type="miscellaneous">
    <text evidence="14">The active site is a redox-active disulfide bond.</text>
</comment>
<comment type="similarity">
    <text evidence="1 14">Belongs to the class-I pyridine nucleotide-disulfide oxidoreductase family.</text>
</comment>
<dbReference type="InterPro" id="IPR036188">
    <property type="entry name" value="FAD/NAD-bd_sf"/>
</dbReference>
<feature type="binding site" evidence="12">
    <location>
        <begin position="318"/>
        <end position="321"/>
    </location>
    <ligand>
        <name>FAD</name>
        <dbReference type="ChEBI" id="CHEBI:57692"/>
    </ligand>
</feature>
<feature type="binding site" evidence="12">
    <location>
        <begin position="147"/>
        <end position="149"/>
    </location>
    <ligand>
        <name>FAD</name>
        <dbReference type="ChEBI" id="CHEBI:57692"/>
    </ligand>
</feature>
<protein>
    <recommendedName>
        <fullName evidence="3 14">Dihydrolipoyl dehydrogenase</fullName>
        <ecNumber evidence="2 14">1.8.1.4</ecNumber>
    </recommendedName>
</protein>
<evidence type="ECO:0000256" key="2">
    <source>
        <dbReference type="ARBA" id="ARBA00012608"/>
    </source>
</evidence>
<keyword evidence="6 14" id="KW-0560">Oxidoreductase</keyword>
<keyword evidence="12" id="KW-0547">Nucleotide-binding</keyword>
<evidence type="ECO:0000256" key="11">
    <source>
        <dbReference type="PIRSR" id="PIRSR000350-2"/>
    </source>
</evidence>
<proteinExistence type="inferred from homology"/>
<feature type="binding site" evidence="12">
    <location>
        <position position="312"/>
    </location>
    <ligand>
        <name>FAD</name>
        <dbReference type="ChEBI" id="CHEBI:57692"/>
    </ligand>
</feature>
<dbReference type="OrthoDB" id="9776382at2"/>
<evidence type="ECO:0000259" key="15">
    <source>
        <dbReference type="Pfam" id="PF02852"/>
    </source>
</evidence>
<keyword evidence="18" id="KW-1185">Reference proteome</keyword>
<evidence type="ECO:0000313" key="18">
    <source>
        <dbReference type="Proteomes" id="UP000094969"/>
    </source>
</evidence>
<feature type="domain" description="FAD/NAD(P)-binding" evidence="16">
    <location>
        <begin position="7"/>
        <end position="327"/>
    </location>
</feature>
<keyword evidence="8" id="KW-1015">Disulfide bond</keyword>
<feature type="binding site" evidence="12">
    <location>
        <position position="272"/>
    </location>
    <ligand>
        <name>NAD(+)</name>
        <dbReference type="ChEBI" id="CHEBI:57540"/>
    </ligand>
</feature>
<evidence type="ECO:0000256" key="9">
    <source>
        <dbReference type="ARBA" id="ARBA00023284"/>
    </source>
</evidence>
<dbReference type="InterPro" id="IPR023753">
    <property type="entry name" value="FAD/NAD-binding_dom"/>
</dbReference>
<dbReference type="PROSITE" id="PS00076">
    <property type="entry name" value="PYRIDINE_REDOX_1"/>
    <property type="match status" value="1"/>
</dbReference>
<dbReference type="GO" id="GO:0050660">
    <property type="term" value="F:flavin adenine dinucleotide binding"/>
    <property type="evidence" value="ECO:0007669"/>
    <property type="project" value="InterPro"/>
</dbReference>
<feature type="active site" description="Proton acceptor" evidence="11">
    <location>
        <position position="444"/>
    </location>
</feature>
<dbReference type="PRINTS" id="PR00411">
    <property type="entry name" value="PNDRDTASEI"/>
</dbReference>
<feature type="domain" description="Pyridine nucleotide-disulphide oxidoreductase dimerisation" evidence="15">
    <location>
        <begin position="346"/>
        <end position="455"/>
    </location>
</feature>
<dbReference type="NCBIfam" id="TIGR01350">
    <property type="entry name" value="lipoamide_DH"/>
    <property type="match status" value="1"/>
</dbReference>
<feature type="binding site" evidence="12">
    <location>
        <begin position="183"/>
        <end position="190"/>
    </location>
    <ligand>
        <name>NAD(+)</name>
        <dbReference type="ChEBI" id="CHEBI:57540"/>
    </ligand>
</feature>
<dbReference type="STRING" id="1526658.BHK69_02880"/>
<comment type="catalytic activity">
    <reaction evidence="10 14">
        <text>N(6)-[(R)-dihydrolipoyl]-L-lysyl-[protein] + NAD(+) = N(6)-[(R)-lipoyl]-L-lysyl-[protein] + NADH + H(+)</text>
        <dbReference type="Rhea" id="RHEA:15045"/>
        <dbReference type="Rhea" id="RHEA-COMP:10474"/>
        <dbReference type="Rhea" id="RHEA-COMP:10475"/>
        <dbReference type="ChEBI" id="CHEBI:15378"/>
        <dbReference type="ChEBI" id="CHEBI:57540"/>
        <dbReference type="ChEBI" id="CHEBI:57945"/>
        <dbReference type="ChEBI" id="CHEBI:83099"/>
        <dbReference type="ChEBI" id="CHEBI:83100"/>
        <dbReference type="EC" id="1.8.1.4"/>
    </reaction>
</comment>
<dbReference type="FunFam" id="3.30.390.30:FF:000001">
    <property type="entry name" value="Dihydrolipoyl dehydrogenase"/>
    <property type="match status" value="1"/>
</dbReference>
<evidence type="ECO:0000256" key="7">
    <source>
        <dbReference type="ARBA" id="ARBA00023027"/>
    </source>
</evidence>
<dbReference type="Pfam" id="PF02852">
    <property type="entry name" value="Pyr_redox_dim"/>
    <property type="match status" value="1"/>
</dbReference>
<dbReference type="PANTHER" id="PTHR22912">
    <property type="entry name" value="DISULFIDE OXIDOREDUCTASE"/>
    <property type="match status" value="1"/>
</dbReference>
<dbReference type="PRINTS" id="PR00368">
    <property type="entry name" value="FADPNR"/>
</dbReference>
<evidence type="ECO:0000256" key="12">
    <source>
        <dbReference type="PIRSR" id="PIRSR000350-3"/>
    </source>
</evidence>
<dbReference type="Pfam" id="PF07992">
    <property type="entry name" value="Pyr_redox_2"/>
    <property type="match status" value="1"/>
</dbReference>
<evidence type="ECO:0000259" key="16">
    <source>
        <dbReference type="Pfam" id="PF07992"/>
    </source>
</evidence>
<evidence type="ECO:0000256" key="3">
    <source>
        <dbReference type="ARBA" id="ARBA00016961"/>
    </source>
</evidence>
<evidence type="ECO:0000256" key="5">
    <source>
        <dbReference type="ARBA" id="ARBA00022827"/>
    </source>
</evidence>
<evidence type="ECO:0000256" key="13">
    <source>
        <dbReference type="PIRSR" id="PIRSR000350-4"/>
    </source>
</evidence>
<dbReference type="PIRSF" id="PIRSF000350">
    <property type="entry name" value="Mercury_reductase_MerA"/>
    <property type="match status" value="1"/>
</dbReference>
<comment type="cofactor">
    <cofactor evidence="12 14">
        <name>FAD</name>
        <dbReference type="ChEBI" id="CHEBI:57692"/>
    </cofactor>
    <text evidence="12 14">Binds 1 FAD per subunit.</text>
</comment>
<gene>
    <name evidence="17" type="ORF">BHK69_02880</name>
</gene>
<evidence type="ECO:0000256" key="6">
    <source>
        <dbReference type="ARBA" id="ARBA00023002"/>
    </source>
</evidence>
<dbReference type="KEGG" id="bvv:BHK69_02880"/>
<dbReference type="InterPro" id="IPR004099">
    <property type="entry name" value="Pyr_nucl-diS_OxRdtase_dimer"/>
</dbReference>
<feature type="binding site" evidence="12">
    <location>
        <position position="206"/>
    </location>
    <ligand>
        <name>NAD(+)</name>
        <dbReference type="ChEBI" id="CHEBI:57540"/>
    </ligand>
</feature>
<evidence type="ECO:0000256" key="10">
    <source>
        <dbReference type="ARBA" id="ARBA00049187"/>
    </source>
</evidence>
<name>A0A1D7TWR7_9HYPH</name>
<evidence type="ECO:0000256" key="8">
    <source>
        <dbReference type="ARBA" id="ARBA00023157"/>
    </source>
</evidence>
<dbReference type="SUPFAM" id="SSF51905">
    <property type="entry name" value="FAD/NAD(P)-binding domain"/>
    <property type="match status" value="1"/>
</dbReference>
<dbReference type="InterPro" id="IPR016156">
    <property type="entry name" value="FAD/NAD-linked_Rdtase_dimer_sf"/>
</dbReference>
<feature type="disulfide bond" description="Redox-active" evidence="13">
    <location>
        <begin position="43"/>
        <end position="48"/>
    </location>
</feature>
<dbReference type="EC" id="1.8.1.4" evidence="2 14"/>
<dbReference type="Proteomes" id="UP000094969">
    <property type="component" value="Chromosome"/>
</dbReference>
<keyword evidence="5 12" id="KW-0274">FAD</keyword>
<dbReference type="Gene3D" id="3.50.50.60">
    <property type="entry name" value="FAD/NAD(P)-binding domain"/>
    <property type="match status" value="2"/>
</dbReference>
<organism evidence="17 18">
    <name type="scientific">Bosea vaviloviae</name>
    <dbReference type="NCBI Taxonomy" id="1526658"/>
    <lineage>
        <taxon>Bacteria</taxon>
        <taxon>Pseudomonadati</taxon>
        <taxon>Pseudomonadota</taxon>
        <taxon>Alphaproteobacteria</taxon>
        <taxon>Hyphomicrobiales</taxon>
        <taxon>Boseaceae</taxon>
        <taxon>Bosea</taxon>
    </lineage>
</organism>
<dbReference type="InterPro" id="IPR001100">
    <property type="entry name" value="Pyr_nuc-diS_OxRdtase"/>
</dbReference>